<evidence type="ECO:0000256" key="2">
    <source>
        <dbReference type="ARBA" id="ARBA00004922"/>
    </source>
</evidence>
<dbReference type="GO" id="GO:0036503">
    <property type="term" value="P:ERAD pathway"/>
    <property type="evidence" value="ECO:0007669"/>
    <property type="project" value="UniProtKB-ARBA"/>
</dbReference>
<dbReference type="InterPro" id="IPR050749">
    <property type="entry name" value="Glycosyl_Hydrolase_47"/>
</dbReference>
<sequence>MAKPRKAAPAARAAPRTQRRTLLWAAAGILLAVGVWYGLHTSTPRAAHGDAPAMPERAMQVPFKLPPVHKLPTEPVNGADEEKRAAVREAFEQSWAAYERHAWGLDEYHPLSKGGSNLLGDGRPLGYTIVDSLDMLILANEPEGYARARDWVRDELSWEIDGRLNVFETTIRVLGGLLSASALVRDPPAGALRAPAEDAELYLAKAVALADRLLPAFATPSGVPLREINLATGEAFPDVDNYNASSLAEATTVQLELKYLSHLTGDDKYWVTAERPMQYPREVSTPPSLGILPIFLSPETGQFYVSDIRLGSRGDSYYEYLVKQYLQTNRTEAVYRAMYEYAFDGIKAGLVAPGTRLQPPLVHTVELVPQPSESGPQWRKLPKQDHLVCFLGGTMMLGAAASLPGPLAPPRTARNASRAALEDWRVGHELTRACVDTYARSRTGLGAEIVFFLPPGVGDPEARDWMVKRARDAGPPPIDARNILRPETVESLYIAYQLTGDVVYREWGWAIFEAFRRHCRVDGGAGGYAGIDDVDAESPEQIDRMETFWLSETLKYLYLLYSPRDTLSFDAWVFNTEAHPLPVFTPARAA</sequence>
<evidence type="ECO:0000256" key="13">
    <source>
        <dbReference type="RuleBase" id="RU361193"/>
    </source>
</evidence>
<comment type="catalytic activity">
    <reaction evidence="8">
        <text>N(4)-(alpha-D-Man-(1-&gt;2)-alpha-D-Man-(1-&gt;2)-alpha-D-Man-(1-&gt;3)-[alpha-D-Man-(1-&gt;3)-[alpha-D-Man-(1-&gt;2)-alpha-D-Man-(1-&gt;6)]-alpha-D-Man-(1-&gt;6)]-beta-D-Man-(1-&gt;4)-beta-D-GlcNAc-(1-&gt;4)-beta-D-GlcNAc)-L-asparaginyl-[protein] (N-glucan mannose isomer 8A1,2,3B1,3) + 3 H2O = N(4)-(alpha-D-Man-(1-&gt;3)-[alpha-D-Man-(1-&gt;3)-[alpha-D-Man-(1-&gt;6)]-alpha-D-Man-(1-&gt;6)]-beta-D-Man-(1-&gt;4)-beta-D-GlcNAc-(1-&gt;4)-beta-D-GlcNAc)-L-asparaginyl-[protein] (N-glucan mannose isomer 5A1,2) + 3 beta-D-mannose</text>
        <dbReference type="Rhea" id="RHEA:56028"/>
        <dbReference type="Rhea" id="RHEA-COMP:14358"/>
        <dbReference type="Rhea" id="RHEA-COMP:14367"/>
        <dbReference type="ChEBI" id="CHEBI:15377"/>
        <dbReference type="ChEBI" id="CHEBI:28563"/>
        <dbReference type="ChEBI" id="CHEBI:59087"/>
        <dbReference type="ChEBI" id="CHEBI:60628"/>
        <dbReference type="EC" id="3.2.1.113"/>
    </reaction>
</comment>
<dbReference type="GO" id="GO:0004571">
    <property type="term" value="F:mannosyl-oligosaccharide 1,2-alpha-mannosidase activity"/>
    <property type="evidence" value="ECO:0007669"/>
    <property type="project" value="UniProtKB-EC"/>
</dbReference>
<name>A0AAF0E1D1_9BASI</name>
<dbReference type="PANTHER" id="PTHR11742">
    <property type="entry name" value="MANNOSYL-OLIGOSACCHARIDE ALPHA-1,2-MANNOSIDASE-RELATED"/>
    <property type="match status" value="1"/>
</dbReference>
<organism evidence="15 16">
    <name type="scientific">Malassezia obtusa</name>
    <dbReference type="NCBI Taxonomy" id="76774"/>
    <lineage>
        <taxon>Eukaryota</taxon>
        <taxon>Fungi</taxon>
        <taxon>Dikarya</taxon>
        <taxon>Basidiomycota</taxon>
        <taxon>Ustilaginomycotina</taxon>
        <taxon>Malasseziomycetes</taxon>
        <taxon>Malasseziales</taxon>
        <taxon>Malasseziaceae</taxon>
        <taxon>Malassezia</taxon>
    </lineage>
</organism>
<keyword evidence="13 15" id="KW-0326">Glycosidase</keyword>
<keyword evidence="14" id="KW-1133">Transmembrane helix</keyword>
<feature type="disulfide bond" evidence="12">
    <location>
        <begin position="389"/>
        <end position="434"/>
    </location>
</feature>
<evidence type="ECO:0000256" key="7">
    <source>
        <dbReference type="ARBA" id="ARBA00023157"/>
    </source>
</evidence>
<dbReference type="Gene3D" id="1.50.10.10">
    <property type="match status" value="1"/>
</dbReference>
<feature type="binding site" evidence="11">
    <location>
        <position position="576"/>
    </location>
    <ligand>
        <name>Ca(2+)</name>
        <dbReference type="ChEBI" id="CHEBI:29108"/>
    </ligand>
</feature>
<accession>A0AAF0E1D1</accession>
<dbReference type="InterPro" id="IPR012341">
    <property type="entry name" value="6hp_glycosidase-like_sf"/>
</dbReference>
<dbReference type="EC" id="3.2.1.-" evidence="13"/>
<dbReference type="Proteomes" id="UP001214603">
    <property type="component" value="Chromosome 1"/>
</dbReference>
<evidence type="ECO:0000256" key="12">
    <source>
        <dbReference type="PIRSR" id="PIRSR601382-3"/>
    </source>
</evidence>
<dbReference type="GO" id="GO:0016020">
    <property type="term" value="C:membrane"/>
    <property type="evidence" value="ECO:0007669"/>
    <property type="project" value="InterPro"/>
</dbReference>
<keyword evidence="14" id="KW-0472">Membrane</keyword>
<evidence type="ECO:0000256" key="14">
    <source>
        <dbReference type="SAM" id="Phobius"/>
    </source>
</evidence>
<comment type="pathway">
    <text evidence="2">Protein modification; protein glycosylation.</text>
</comment>
<keyword evidence="7 12" id="KW-1015">Disulfide bond</keyword>
<dbReference type="PANTHER" id="PTHR11742:SF55">
    <property type="entry name" value="ENDOPLASMIC RETICULUM MANNOSYL-OLIGOSACCHARIDE 1,2-ALPHA-MANNOSIDASE"/>
    <property type="match status" value="1"/>
</dbReference>
<dbReference type="GO" id="GO:0005783">
    <property type="term" value="C:endoplasmic reticulum"/>
    <property type="evidence" value="ECO:0007669"/>
    <property type="project" value="TreeGrafter"/>
</dbReference>
<evidence type="ECO:0000256" key="8">
    <source>
        <dbReference type="ARBA" id="ARBA00047669"/>
    </source>
</evidence>
<evidence type="ECO:0000256" key="11">
    <source>
        <dbReference type="PIRSR" id="PIRSR601382-2"/>
    </source>
</evidence>
<evidence type="ECO:0000313" key="16">
    <source>
        <dbReference type="Proteomes" id="UP001214603"/>
    </source>
</evidence>
<evidence type="ECO:0000256" key="10">
    <source>
        <dbReference type="PIRSR" id="PIRSR601382-1"/>
    </source>
</evidence>
<keyword evidence="6 11" id="KW-0106">Calcium</keyword>
<proteinExistence type="inferred from homology"/>
<dbReference type="GO" id="GO:0005509">
    <property type="term" value="F:calcium ion binding"/>
    <property type="evidence" value="ECO:0007669"/>
    <property type="project" value="InterPro"/>
</dbReference>
<evidence type="ECO:0000313" key="15">
    <source>
        <dbReference type="EMBL" id="WFD01348.1"/>
    </source>
</evidence>
<dbReference type="EMBL" id="CP119934">
    <property type="protein sequence ID" value="WFD01348.1"/>
    <property type="molecule type" value="Genomic_DNA"/>
</dbReference>
<evidence type="ECO:0000256" key="5">
    <source>
        <dbReference type="ARBA" id="ARBA00022801"/>
    </source>
</evidence>
<feature type="active site" evidence="10">
    <location>
        <position position="315"/>
    </location>
</feature>
<comment type="similarity">
    <text evidence="3 13">Belongs to the glycosyl hydrolase 47 family.</text>
</comment>
<keyword evidence="4 11" id="KW-0479">Metal-binding</keyword>
<evidence type="ECO:0000256" key="9">
    <source>
        <dbReference type="ARBA" id="ARBA00048605"/>
    </source>
</evidence>
<protein>
    <recommendedName>
        <fullName evidence="13">alpha-1,2-Mannosidase</fullName>
        <ecNumber evidence="13">3.2.1.-</ecNumber>
    </recommendedName>
</protein>
<keyword evidence="14" id="KW-0812">Transmembrane</keyword>
<dbReference type="AlphaFoldDB" id="A0AAF0E1D1"/>
<keyword evidence="16" id="KW-1185">Reference proteome</keyword>
<dbReference type="SUPFAM" id="SSF48225">
    <property type="entry name" value="Seven-hairpin glycosidases"/>
    <property type="match status" value="1"/>
</dbReference>
<dbReference type="GO" id="GO:0005975">
    <property type="term" value="P:carbohydrate metabolic process"/>
    <property type="evidence" value="ECO:0007669"/>
    <property type="project" value="InterPro"/>
</dbReference>
<feature type="active site" description="Proton donor" evidence="10">
    <location>
        <position position="168"/>
    </location>
</feature>
<evidence type="ECO:0000256" key="6">
    <source>
        <dbReference type="ARBA" id="ARBA00022837"/>
    </source>
</evidence>
<evidence type="ECO:0000256" key="1">
    <source>
        <dbReference type="ARBA" id="ARBA00001913"/>
    </source>
</evidence>
<reference evidence="15" key="1">
    <citation type="submission" date="2023-03" db="EMBL/GenBank/DDBJ databases">
        <title>Mating type loci evolution in Malassezia.</title>
        <authorList>
            <person name="Coelho M.A."/>
        </authorList>
    </citation>
    <scope>NUCLEOTIDE SEQUENCE</scope>
    <source>
        <strain evidence="15">CBS 7876</strain>
    </source>
</reference>
<feature type="active site" evidence="10">
    <location>
        <position position="487"/>
    </location>
</feature>
<gene>
    <name evidence="15" type="primary">MNS1</name>
    <name evidence="15" type="ORF">MOBT1_000010</name>
</gene>
<dbReference type="InterPro" id="IPR036026">
    <property type="entry name" value="Seven-hairpin_glycosidases"/>
</dbReference>
<comment type="cofactor">
    <cofactor evidence="1 11">
        <name>Ca(2+)</name>
        <dbReference type="ChEBI" id="CHEBI:29108"/>
    </cofactor>
</comment>
<dbReference type="Pfam" id="PF01532">
    <property type="entry name" value="Glyco_hydro_47"/>
    <property type="match status" value="1"/>
</dbReference>
<feature type="transmembrane region" description="Helical" evidence="14">
    <location>
        <begin position="21"/>
        <end position="39"/>
    </location>
</feature>
<comment type="catalytic activity">
    <reaction evidence="9">
        <text>N(4)-(alpha-D-Man-(1-&gt;2)-alpha-D-Man-(1-&gt;2)-alpha-D-Man-(1-&gt;3)-[alpha-D-Man-(1-&gt;2)-alpha-D-Man-(1-&gt;3)-[alpha-D-Man-(1-&gt;2)-alpha-D-Man-(1-&gt;6)]-alpha-D-Man-(1-&gt;6)]-beta-D-Man-(1-&gt;4)-beta-D-GlcNAc-(1-&gt;4)-beta-D-GlcNAc)-L-asparaginyl-[protein] (N-glucan mannose isomer 9A1,2,3B1,2,3) + 4 H2O = N(4)-(alpha-D-Man-(1-&gt;3)-[alpha-D-Man-(1-&gt;3)-[alpha-D-Man-(1-&gt;6)]-alpha-D-Man-(1-&gt;6)]-beta-D-Man-(1-&gt;4)-beta-D-GlcNAc-(1-&gt;4)-beta-D-GlcNAc)-L-asparaginyl-[protein] (N-glucan mannose isomer 5A1,2) + 4 beta-D-mannose</text>
        <dbReference type="Rhea" id="RHEA:56008"/>
        <dbReference type="Rhea" id="RHEA-COMP:14356"/>
        <dbReference type="Rhea" id="RHEA-COMP:14367"/>
        <dbReference type="ChEBI" id="CHEBI:15377"/>
        <dbReference type="ChEBI" id="CHEBI:28563"/>
        <dbReference type="ChEBI" id="CHEBI:59087"/>
        <dbReference type="ChEBI" id="CHEBI:139493"/>
        <dbReference type="EC" id="3.2.1.113"/>
    </reaction>
</comment>
<evidence type="ECO:0000256" key="3">
    <source>
        <dbReference type="ARBA" id="ARBA00007658"/>
    </source>
</evidence>
<dbReference type="PRINTS" id="PR00747">
    <property type="entry name" value="GLYHDRLASE47"/>
</dbReference>
<feature type="active site" description="Proton donor" evidence="10">
    <location>
        <position position="448"/>
    </location>
</feature>
<evidence type="ECO:0000256" key="4">
    <source>
        <dbReference type="ARBA" id="ARBA00022723"/>
    </source>
</evidence>
<dbReference type="InterPro" id="IPR001382">
    <property type="entry name" value="Glyco_hydro_47"/>
</dbReference>
<keyword evidence="5 13" id="KW-0378">Hydrolase</keyword>